<comment type="caution">
    <text evidence="1">The sequence shown here is derived from an EMBL/GenBank/DDBJ whole genome shotgun (WGS) entry which is preliminary data.</text>
</comment>
<dbReference type="AlphaFoldDB" id="W4VAS0"/>
<dbReference type="Proteomes" id="UP000019109">
    <property type="component" value="Unassembled WGS sequence"/>
</dbReference>
<keyword evidence="2" id="KW-1185">Reference proteome</keyword>
<dbReference type="EMBL" id="BAVR01000048">
    <property type="protein sequence ID" value="GAE89849.1"/>
    <property type="molecule type" value="Genomic_DNA"/>
</dbReference>
<sequence>MTLFRRYFHSLLYILKHSPAYIFVEGCCICLYIDIHSINIGKQRQKSFLSYKTVSHQNVGKTFFSCKYSRIIHELIPHGRFIVGICNPNIAFRHKLLGFIDNVFGCYIVKFRLIVGNHPILAKRTFEIAAKSTYRQYFRTTLKSVQRLLFYRI</sequence>
<evidence type="ECO:0000313" key="1">
    <source>
        <dbReference type="EMBL" id="GAE89849.1"/>
    </source>
</evidence>
<accession>W4VAS0</accession>
<reference evidence="1" key="1">
    <citation type="journal article" date="2014" name="Genome Announc.">
        <title>Draft Genome Sequence of Clostridium straminisolvens Strain JCM 21531T, Isolated from a Cellulose-Degrading Bacterial Community.</title>
        <authorList>
            <person name="Yuki M."/>
            <person name="Oshima K."/>
            <person name="Suda W."/>
            <person name="Sakamoto M."/>
            <person name="Kitamura K."/>
            <person name="Iida T."/>
            <person name="Hattori M."/>
            <person name="Ohkuma M."/>
        </authorList>
    </citation>
    <scope>NUCLEOTIDE SEQUENCE [LARGE SCALE GENOMIC DNA]</scope>
    <source>
        <strain evidence="1">JCM 21531</strain>
    </source>
</reference>
<proteinExistence type="predicted"/>
<evidence type="ECO:0000313" key="2">
    <source>
        <dbReference type="Proteomes" id="UP000019109"/>
    </source>
</evidence>
<gene>
    <name evidence="1" type="ORF">JCM21531_3415</name>
</gene>
<organism evidence="1 2">
    <name type="scientific">Acetivibrio straminisolvens JCM 21531</name>
    <dbReference type="NCBI Taxonomy" id="1294263"/>
    <lineage>
        <taxon>Bacteria</taxon>
        <taxon>Bacillati</taxon>
        <taxon>Bacillota</taxon>
        <taxon>Clostridia</taxon>
        <taxon>Eubacteriales</taxon>
        <taxon>Oscillospiraceae</taxon>
        <taxon>Acetivibrio</taxon>
    </lineage>
</organism>
<protein>
    <submittedName>
        <fullName evidence="1">Uncharacterized protein</fullName>
    </submittedName>
</protein>
<name>W4VAS0_9FIRM</name>